<organism evidence="1 2">
    <name type="scientific">Cinara cedri</name>
    <dbReference type="NCBI Taxonomy" id="506608"/>
    <lineage>
        <taxon>Eukaryota</taxon>
        <taxon>Metazoa</taxon>
        <taxon>Ecdysozoa</taxon>
        <taxon>Arthropoda</taxon>
        <taxon>Hexapoda</taxon>
        <taxon>Insecta</taxon>
        <taxon>Pterygota</taxon>
        <taxon>Neoptera</taxon>
        <taxon>Paraneoptera</taxon>
        <taxon>Hemiptera</taxon>
        <taxon>Sternorrhyncha</taxon>
        <taxon>Aphidomorpha</taxon>
        <taxon>Aphidoidea</taxon>
        <taxon>Aphididae</taxon>
        <taxon>Lachninae</taxon>
        <taxon>Cinara</taxon>
    </lineage>
</organism>
<dbReference type="PANTHER" id="PTHR33053">
    <property type="entry name" value="PROTEIN, PUTATIVE-RELATED"/>
    <property type="match status" value="1"/>
</dbReference>
<reference evidence="1 2" key="1">
    <citation type="submission" date="2019-08" db="EMBL/GenBank/DDBJ databases">
        <authorList>
            <person name="Alioto T."/>
            <person name="Alioto T."/>
            <person name="Gomez Garrido J."/>
        </authorList>
    </citation>
    <scope>NUCLEOTIDE SEQUENCE [LARGE SCALE GENOMIC DNA]</scope>
</reference>
<keyword evidence="2" id="KW-1185">Reference proteome</keyword>
<evidence type="ECO:0000313" key="1">
    <source>
        <dbReference type="EMBL" id="VVC31208.1"/>
    </source>
</evidence>
<dbReference type="EMBL" id="CABPRJ010000639">
    <property type="protein sequence ID" value="VVC31208.1"/>
    <property type="molecule type" value="Genomic_DNA"/>
</dbReference>
<dbReference type="Proteomes" id="UP000325440">
    <property type="component" value="Unassembled WGS sequence"/>
</dbReference>
<name>A0A5E4MMZ6_9HEMI</name>
<evidence type="ECO:0008006" key="3">
    <source>
        <dbReference type="Google" id="ProtNLM"/>
    </source>
</evidence>
<accession>A0A5E4MMZ6</accession>
<gene>
    <name evidence="1" type="ORF">CINCED_3A016921</name>
</gene>
<protein>
    <recommendedName>
        <fullName evidence="3">DUF4806 domain-containing protein</fullName>
    </recommendedName>
</protein>
<dbReference type="AlphaFoldDB" id="A0A5E4MMZ6"/>
<proteinExistence type="predicted"/>
<dbReference type="OrthoDB" id="7554869at2759"/>
<sequence length="336" mass="38919">MQSESNANFSSLNTNLNLNLSGNQLPCIKQEPNINVKDNLRQWVLKHNISHNATNSLNDILKEEVLNIPQDVCTLMKTPEISHEIVSVVNGSYIHLGIKNMLVPVLKKYFNMINKSDGVLILVINCQPINKYVLPVGIFHGLTKPASVNEFFQPFLDDFFEVSQNSLCVNNKLFKFEIGHIICDTLAKKILLNVLGQNAYYWCSFCTHEGEYIQHRMTFPEIDAPLRTNHSFRSKVYEEYHEGDSPLEFLDIDIIKDVFLDYMHLLCIVITKRLIQLWVKGKKDVRLMEEDKLNISKNIIDIKPYVPSEFSRQPRVLDDIDYWKATKLSFFLLYFG</sequence>
<evidence type="ECO:0000313" key="2">
    <source>
        <dbReference type="Proteomes" id="UP000325440"/>
    </source>
</evidence>